<feature type="domain" description="Aminotransferase-like plant mobile" evidence="3">
    <location>
        <begin position="396"/>
        <end position="763"/>
    </location>
</feature>
<keyword evidence="1" id="KW-0175">Coiled coil</keyword>
<dbReference type="AlphaFoldDB" id="A0A843V936"/>
<feature type="region of interest" description="Disordered" evidence="2">
    <location>
        <begin position="812"/>
        <end position="841"/>
    </location>
</feature>
<dbReference type="Proteomes" id="UP000652761">
    <property type="component" value="Unassembled WGS sequence"/>
</dbReference>
<dbReference type="PANTHER" id="PTHR46033:SF8">
    <property type="entry name" value="PROTEIN MAINTENANCE OF MERISTEMS-LIKE"/>
    <property type="match status" value="1"/>
</dbReference>
<sequence length="841" mass="96408">MQEIPAFPSQGQVRALSWLVNLVNAITLDMRGFVGMWNLSFMVILAKNMKDMWWGFDALGALIERCHPHTHTFVFQAFEVSVLLEEVELFLGWRQCLEYNAATPLLPWEEILADIVRDKKEVLRMTNKNGIFLDRLAWWLIQHAKEIGGERATRGLTLCLAGVFLFPTSGDFILYEHVGVLSLLWRGQSLAPAVLAHLYSSLTTMSLGGRTCGSLFLLQVWMEAHLKFDFADRQPSPSRIFLRSSVHYSGSWYEPEDEIKCVTAHLKSRDAWRDHLAYLGMDEFIVRPLFMRTIEFRACTREDRDLWLIRADQIVVYQSYRCHCQLGIPRGIPTSSNCTDMIVTGRNEKLMKKAMKTWARYTGKVQMRSRVTWDLCWAWYRALPEVQQTRIARMGFGYILSVRPFHVDVPYLEALRERWEEDCKAFIMPWGHMIPTLEDVAYLTGLPVQGKPVVGLERRDYYDDIVERLGPEFVAGRRRPIRSILLGSLLEAVSLRGRRRGPLESLDEFCIGVRRALDLGDRSEERSIRIFASYLLRRLLFATQSSQMNCKFVLLLRDLEQAGRYAWGAAMLGHLFSLLPSSSQCSQSTGGFTPFLQIWGYTRFPMGRGTLAEGRQTMVPLMTRWEVAPDPRVTDRRAGDVWVALDHYPHEQVVWTPYAGEADASHPAVAVGRPLFDRHLLLLCLGTCEVLYLELVVRTLGWHQPAIEVPSLGREGHSRRRFFTEDRDWGADHGSTVAYWREGGEQVVWQMALLDSSAYMEDYQARYAGRLRLDRRVMPESQAIRLLEGRLAEQEVELTRLRAEVRTLQRVRASHDARASSSAQPARGDLRQAGGVATLQA</sequence>
<reference evidence="4" key="1">
    <citation type="submission" date="2017-07" db="EMBL/GenBank/DDBJ databases">
        <title>Taro Niue Genome Assembly and Annotation.</title>
        <authorList>
            <person name="Atibalentja N."/>
            <person name="Keating K."/>
            <person name="Fields C.J."/>
        </authorList>
    </citation>
    <scope>NUCLEOTIDE SEQUENCE</scope>
    <source>
        <strain evidence="4">Niue_2</strain>
        <tissue evidence="4">Leaf</tissue>
    </source>
</reference>
<accession>A0A843V936</accession>
<dbReference type="OrthoDB" id="1704833at2759"/>
<comment type="caution">
    <text evidence="4">The sequence shown here is derived from an EMBL/GenBank/DDBJ whole genome shotgun (WGS) entry which is preliminary data.</text>
</comment>
<evidence type="ECO:0000256" key="1">
    <source>
        <dbReference type="SAM" id="Coils"/>
    </source>
</evidence>
<keyword evidence="5" id="KW-1185">Reference proteome</keyword>
<feature type="coiled-coil region" evidence="1">
    <location>
        <begin position="784"/>
        <end position="811"/>
    </location>
</feature>
<dbReference type="PANTHER" id="PTHR46033">
    <property type="entry name" value="PROTEIN MAIN-LIKE 2"/>
    <property type="match status" value="1"/>
</dbReference>
<protein>
    <recommendedName>
        <fullName evidence="3">Aminotransferase-like plant mobile domain-containing protein</fullName>
    </recommendedName>
</protein>
<dbReference type="InterPro" id="IPR019557">
    <property type="entry name" value="AminoTfrase-like_pln_mobile"/>
</dbReference>
<gene>
    <name evidence="4" type="ORF">Taro_025527</name>
</gene>
<evidence type="ECO:0000259" key="3">
    <source>
        <dbReference type="Pfam" id="PF10536"/>
    </source>
</evidence>
<dbReference type="InterPro" id="IPR044824">
    <property type="entry name" value="MAIN-like"/>
</dbReference>
<name>A0A843V936_COLES</name>
<proteinExistence type="predicted"/>
<evidence type="ECO:0000256" key="2">
    <source>
        <dbReference type="SAM" id="MobiDB-lite"/>
    </source>
</evidence>
<evidence type="ECO:0000313" key="4">
    <source>
        <dbReference type="EMBL" id="MQL92891.1"/>
    </source>
</evidence>
<dbReference type="EMBL" id="NMUH01001497">
    <property type="protein sequence ID" value="MQL92891.1"/>
    <property type="molecule type" value="Genomic_DNA"/>
</dbReference>
<dbReference type="Pfam" id="PF10536">
    <property type="entry name" value="PMD"/>
    <property type="match status" value="2"/>
</dbReference>
<feature type="domain" description="Aminotransferase-like plant mobile" evidence="3">
    <location>
        <begin position="59"/>
        <end position="366"/>
    </location>
</feature>
<dbReference type="GO" id="GO:0010073">
    <property type="term" value="P:meristem maintenance"/>
    <property type="evidence" value="ECO:0007669"/>
    <property type="project" value="InterPro"/>
</dbReference>
<organism evidence="4 5">
    <name type="scientific">Colocasia esculenta</name>
    <name type="common">Wild taro</name>
    <name type="synonym">Arum esculentum</name>
    <dbReference type="NCBI Taxonomy" id="4460"/>
    <lineage>
        <taxon>Eukaryota</taxon>
        <taxon>Viridiplantae</taxon>
        <taxon>Streptophyta</taxon>
        <taxon>Embryophyta</taxon>
        <taxon>Tracheophyta</taxon>
        <taxon>Spermatophyta</taxon>
        <taxon>Magnoliopsida</taxon>
        <taxon>Liliopsida</taxon>
        <taxon>Araceae</taxon>
        <taxon>Aroideae</taxon>
        <taxon>Colocasieae</taxon>
        <taxon>Colocasia</taxon>
    </lineage>
</organism>
<evidence type="ECO:0000313" key="5">
    <source>
        <dbReference type="Proteomes" id="UP000652761"/>
    </source>
</evidence>